<keyword evidence="2" id="KW-1185">Reference proteome</keyword>
<gene>
    <name evidence="1" type="ORF">SADUNF_Sadunf12G0005200</name>
</gene>
<evidence type="ECO:0000313" key="2">
    <source>
        <dbReference type="Proteomes" id="UP000657918"/>
    </source>
</evidence>
<accession>A0A835JJU7</accession>
<dbReference type="Proteomes" id="UP000657918">
    <property type="component" value="Unassembled WGS sequence"/>
</dbReference>
<comment type="caution">
    <text evidence="1">The sequence shown here is derived from an EMBL/GenBank/DDBJ whole genome shotgun (WGS) entry which is preliminary data.</text>
</comment>
<reference evidence="1 2" key="1">
    <citation type="submission" date="2020-10" db="EMBL/GenBank/DDBJ databases">
        <title>Plant Genome Project.</title>
        <authorList>
            <person name="Zhang R.-G."/>
        </authorList>
    </citation>
    <scope>NUCLEOTIDE SEQUENCE [LARGE SCALE GENOMIC DNA]</scope>
    <source>
        <strain evidence="1">FAFU-HL-1</strain>
        <tissue evidence="1">Leaf</tissue>
    </source>
</reference>
<sequence length="88" mass="10210">MHDQFNLDQLQDMECMISLLDHENDDAFISTVLMLNGFCRHQNLLLCWAKIQKLWYIKGNCHGPVIGKSPMTKYCGSRLQSRLSARTH</sequence>
<dbReference type="EMBL" id="JADGMS010000012">
    <property type="protein sequence ID" value="KAF9671037.1"/>
    <property type="molecule type" value="Genomic_DNA"/>
</dbReference>
<organism evidence="1 2">
    <name type="scientific">Salix dunnii</name>
    <dbReference type="NCBI Taxonomy" id="1413687"/>
    <lineage>
        <taxon>Eukaryota</taxon>
        <taxon>Viridiplantae</taxon>
        <taxon>Streptophyta</taxon>
        <taxon>Embryophyta</taxon>
        <taxon>Tracheophyta</taxon>
        <taxon>Spermatophyta</taxon>
        <taxon>Magnoliopsida</taxon>
        <taxon>eudicotyledons</taxon>
        <taxon>Gunneridae</taxon>
        <taxon>Pentapetalae</taxon>
        <taxon>rosids</taxon>
        <taxon>fabids</taxon>
        <taxon>Malpighiales</taxon>
        <taxon>Salicaceae</taxon>
        <taxon>Saliceae</taxon>
        <taxon>Salix</taxon>
    </lineage>
</organism>
<evidence type="ECO:0000313" key="1">
    <source>
        <dbReference type="EMBL" id="KAF9671037.1"/>
    </source>
</evidence>
<dbReference type="AlphaFoldDB" id="A0A835JJU7"/>
<proteinExistence type="predicted"/>
<protein>
    <submittedName>
        <fullName evidence="1">Uncharacterized protein</fullName>
    </submittedName>
</protein>
<name>A0A835JJU7_9ROSI</name>